<sequence>MNQRASYITFHSRHAPRYPPPSPAIHSPWQPPHPILWGPQSLLKVKDVNSVIFGTIKTPLKATMTYYTIKRAQTNLHCHNKHESTPESTDDLHLCVIEAQISC</sequence>
<protein>
    <submittedName>
        <fullName evidence="1">Uncharacterized protein</fullName>
    </submittedName>
</protein>
<reference evidence="1 2" key="1">
    <citation type="submission" date="2019-05" db="EMBL/GenBank/DDBJ databases">
        <title>Another draft genome of Portunus trituberculatus and its Hox gene families provides insights of decapod evolution.</title>
        <authorList>
            <person name="Jeong J.-H."/>
            <person name="Song I."/>
            <person name="Kim S."/>
            <person name="Choi T."/>
            <person name="Kim D."/>
            <person name="Ryu S."/>
            <person name="Kim W."/>
        </authorList>
    </citation>
    <scope>NUCLEOTIDE SEQUENCE [LARGE SCALE GENOMIC DNA]</scope>
    <source>
        <tissue evidence="1">Muscle</tissue>
    </source>
</reference>
<evidence type="ECO:0000313" key="2">
    <source>
        <dbReference type="Proteomes" id="UP000324222"/>
    </source>
</evidence>
<dbReference type="Proteomes" id="UP000324222">
    <property type="component" value="Unassembled WGS sequence"/>
</dbReference>
<organism evidence="1 2">
    <name type="scientific">Portunus trituberculatus</name>
    <name type="common">Swimming crab</name>
    <name type="synonym">Neptunus trituberculatus</name>
    <dbReference type="NCBI Taxonomy" id="210409"/>
    <lineage>
        <taxon>Eukaryota</taxon>
        <taxon>Metazoa</taxon>
        <taxon>Ecdysozoa</taxon>
        <taxon>Arthropoda</taxon>
        <taxon>Crustacea</taxon>
        <taxon>Multicrustacea</taxon>
        <taxon>Malacostraca</taxon>
        <taxon>Eumalacostraca</taxon>
        <taxon>Eucarida</taxon>
        <taxon>Decapoda</taxon>
        <taxon>Pleocyemata</taxon>
        <taxon>Brachyura</taxon>
        <taxon>Eubrachyura</taxon>
        <taxon>Portunoidea</taxon>
        <taxon>Portunidae</taxon>
        <taxon>Portuninae</taxon>
        <taxon>Portunus</taxon>
    </lineage>
</organism>
<dbReference type="EMBL" id="VSRR010028104">
    <property type="protein sequence ID" value="MPC68606.1"/>
    <property type="molecule type" value="Genomic_DNA"/>
</dbReference>
<accession>A0A5B7HF29</accession>
<gene>
    <name evidence="1" type="ORF">E2C01_062808</name>
</gene>
<keyword evidence="2" id="KW-1185">Reference proteome</keyword>
<dbReference type="AlphaFoldDB" id="A0A5B7HF29"/>
<proteinExistence type="predicted"/>
<comment type="caution">
    <text evidence="1">The sequence shown here is derived from an EMBL/GenBank/DDBJ whole genome shotgun (WGS) entry which is preliminary data.</text>
</comment>
<name>A0A5B7HF29_PORTR</name>
<evidence type="ECO:0000313" key="1">
    <source>
        <dbReference type="EMBL" id="MPC68606.1"/>
    </source>
</evidence>